<evidence type="ECO:0000256" key="1">
    <source>
        <dbReference type="ARBA" id="ARBA00022723"/>
    </source>
</evidence>
<dbReference type="SUPFAM" id="SSF56300">
    <property type="entry name" value="Metallo-dependent phosphatases"/>
    <property type="match status" value="1"/>
</dbReference>
<protein>
    <submittedName>
        <fullName evidence="6">Predicted phosphoesterase</fullName>
    </submittedName>
</protein>
<reference evidence="6 7" key="1">
    <citation type="submission" date="2016-10" db="EMBL/GenBank/DDBJ databases">
        <authorList>
            <person name="de Groot N.N."/>
        </authorList>
    </citation>
    <scope>NUCLEOTIDE SEQUENCE [LARGE SCALE GENOMIC DNA]</scope>
    <source>
        <strain evidence="6 7">CGMCC 4.6533</strain>
    </source>
</reference>
<dbReference type="InterPro" id="IPR051158">
    <property type="entry name" value="Metallophosphoesterase_sf"/>
</dbReference>
<sequence length="523" mass="56050">MKLVQRSKAVVHSRPTRAVAILALVLLVAGVGAWLGIFLSGTVRAQIGPVETGMSLRPSWHGETVVDASPLGTLTFRTHDAPLQLRITLDNIDQDRAKALIEDPRLADRLPGLIESDLLDGVRALAIRSLLCAGAGALVAVLLVFRRPRVALLGLLAASVALAGTGVLAAATFRPSSLIEPRYSGLVAAAPSLVGSAESIVTRFESYRSQLTKLVTNVSKLYDTLSTLPLYDADPKSIRVLHVSDIHINPIAWNVIRSLKDQFAVDFIIDTGDISDHGTKAENKFVDEIGTLGVPYVYVRGNHDSMTTQKAVEKQKNAIVLDKKAQTVEGLTIYGLGDPRFTPDKSVTVDSDPAALADFARAHLPQGDQPDVIAVHDPDVGKGFSGATPLVLAGHTHERKTTMLPTRTRMLVQGSTGGAGLRALEHAQPTPVQASVLYFDKESKRLRAWDNVTLGGLGEQSVYIQRHVEPNPQRMISPEPTTAPSPTGSVTETSTPSAGPPLWHQGQSSPMLQRSPTDGDRES</sequence>
<dbReference type="Gene3D" id="3.60.21.10">
    <property type="match status" value="1"/>
</dbReference>
<dbReference type="InterPro" id="IPR029052">
    <property type="entry name" value="Metallo-depent_PP-like"/>
</dbReference>
<evidence type="ECO:0000256" key="2">
    <source>
        <dbReference type="ARBA" id="ARBA00022801"/>
    </source>
</evidence>
<dbReference type="PANTHER" id="PTHR31302:SF31">
    <property type="entry name" value="PHOSPHODIESTERASE YAEI"/>
    <property type="match status" value="1"/>
</dbReference>
<dbReference type="STRING" id="633440.SAMN05421869_110133"/>
<feature type="transmembrane region" description="Helical" evidence="4">
    <location>
        <begin position="152"/>
        <end position="173"/>
    </location>
</feature>
<proteinExistence type="predicted"/>
<feature type="transmembrane region" description="Helical" evidence="4">
    <location>
        <begin position="125"/>
        <end position="145"/>
    </location>
</feature>
<evidence type="ECO:0000313" key="7">
    <source>
        <dbReference type="Proteomes" id="UP000199202"/>
    </source>
</evidence>
<dbReference type="PANTHER" id="PTHR31302">
    <property type="entry name" value="TRANSMEMBRANE PROTEIN WITH METALLOPHOSPHOESTERASE DOMAIN-RELATED"/>
    <property type="match status" value="1"/>
</dbReference>
<evidence type="ECO:0000256" key="3">
    <source>
        <dbReference type="SAM" id="MobiDB-lite"/>
    </source>
</evidence>
<dbReference type="GO" id="GO:0016020">
    <property type="term" value="C:membrane"/>
    <property type="evidence" value="ECO:0007669"/>
    <property type="project" value="GOC"/>
</dbReference>
<keyword evidence="1" id="KW-0479">Metal-binding</keyword>
<evidence type="ECO:0000259" key="5">
    <source>
        <dbReference type="Pfam" id="PF00149"/>
    </source>
</evidence>
<keyword evidence="7" id="KW-1185">Reference proteome</keyword>
<feature type="compositionally biased region" description="Polar residues" evidence="3">
    <location>
        <begin position="505"/>
        <end position="516"/>
    </location>
</feature>
<keyword evidence="4" id="KW-0812">Transmembrane</keyword>
<keyword evidence="2" id="KW-0378">Hydrolase</keyword>
<dbReference type="GO" id="GO:0046872">
    <property type="term" value="F:metal ion binding"/>
    <property type="evidence" value="ECO:0007669"/>
    <property type="project" value="UniProtKB-KW"/>
</dbReference>
<gene>
    <name evidence="6" type="ORF">SAMN05421869_110133</name>
</gene>
<dbReference type="Proteomes" id="UP000199202">
    <property type="component" value="Unassembled WGS sequence"/>
</dbReference>
<feature type="domain" description="Calcineurin-like phosphoesterase" evidence="5">
    <location>
        <begin position="238"/>
        <end position="398"/>
    </location>
</feature>
<dbReference type="InterPro" id="IPR004843">
    <property type="entry name" value="Calcineurin-like_PHP"/>
</dbReference>
<dbReference type="Pfam" id="PF00149">
    <property type="entry name" value="Metallophos"/>
    <property type="match status" value="1"/>
</dbReference>
<dbReference type="AlphaFoldDB" id="A0A1G8TE04"/>
<accession>A0A1G8TE04</accession>
<dbReference type="GO" id="GO:0008758">
    <property type="term" value="F:UDP-2,3-diacylglucosamine hydrolase activity"/>
    <property type="evidence" value="ECO:0007669"/>
    <property type="project" value="TreeGrafter"/>
</dbReference>
<evidence type="ECO:0000256" key="4">
    <source>
        <dbReference type="SAM" id="Phobius"/>
    </source>
</evidence>
<feature type="region of interest" description="Disordered" evidence="3">
    <location>
        <begin position="469"/>
        <end position="523"/>
    </location>
</feature>
<feature type="compositionally biased region" description="Polar residues" evidence="3">
    <location>
        <begin position="479"/>
        <end position="497"/>
    </location>
</feature>
<evidence type="ECO:0000313" key="6">
    <source>
        <dbReference type="EMBL" id="SDJ38910.1"/>
    </source>
</evidence>
<dbReference type="GO" id="GO:0009245">
    <property type="term" value="P:lipid A biosynthetic process"/>
    <property type="evidence" value="ECO:0007669"/>
    <property type="project" value="TreeGrafter"/>
</dbReference>
<keyword evidence="4" id="KW-0472">Membrane</keyword>
<organism evidence="6 7">
    <name type="scientific">Nonomuraea jiangxiensis</name>
    <dbReference type="NCBI Taxonomy" id="633440"/>
    <lineage>
        <taxon>Bacteria</taxon>
        <taxon>Bacillati</taxon>
        <taxon>Actinomycetota</taxon>
        <taxon>Actinomycetes</taxon>
        <taxon>Streptosporangiales</taxon>
        <taxon>Streptosporangiaceae</taxon>
        <taxon>Nonomuraea</taxon>
    </lineage>
</organism>
<keyword evidence="4" id="KW-1133">Transmembrane helix</keyword>
<dbReference type="EMBL" id="FNDJ01000010">
    <property type="protein sequence ID" value="SDJ38910.1"/>
    <property type="molecule type" value="Genomic_DNA"/>
</dbReference>
<name>A0A1G8TE04_9ACTN</name>